<dbReference type="AlphaFoldDB" id="A0A0C3PHB5"/>
<gene>
    <name evidence="1" type="ORF">PHLGIDRAFT_74551</name>
</gene>
<proteinExistence type="predicted"/>
<dbReference type="EMBL" id="KN840548">
    <property type="protein sequence ID" value="KIP05268.1"/>
    <property type="molecule type" value="Genomic_DNA"/>
</dbReference>
<protein>
    <submittedName>
        <fullName evidence="1">Uncharacterized protein</fullName>
    </submittedName>
</protein>
<name>A0A0C3PHB5_PHLG1</name>
<evidence type="ECO:0000313" key="1">
    <source>
        <dbReference type="EMBL" id="KIP05268.1"/>
    </source>
</evidence>
<dbReference type="Proteomes" id="UP000053257">
    <property type="component" value="Unassembled WGS sequence"/>
</dbReference>
<organism evidence="1 2">
    <name type="scientific">Phlebiopsis gigantea (strain 11061_1 CR5-6)</name>
    <name type="common">White-rot fungus</name>
    <name type="synonym">Peniophora gigantea</name>
    <dbReference type="NCBI Taxonomy" id="745531"/>
    <lineage>
        <taxon>Eukaryota</taxon>
        <taxon>Fungi</taxon>
        <taxon>Dikarya</taxon>
        <taxon>Basidiomycota</taxon>
        <taxon>Agaricomycotina</taxon>
        <taxon>Agaricomycetes</taxon>
        <taxon>Polyporales</taxon>
        <taxon>Phanerochaetaceae</taxon>
        <taxon>Phlebiopsis</taxon>
    </lineage>
</organism>
<dbReference type="HOGENOM" id="CLU_021108_0_0_1"/>
<dbReference type="OrthoDB" id="3222453at2759"/>
<dbReference type="STRING" id="745531.A0A0C3PHB5"/>
<reference evidence="1 2" key="1">
    <citation type="journal article" date="2014" name="PLoS Genet.">
        <title>Analysis of the Phlebiopsis gigantea genome, transcriptome and secretome provides insight into its pioneer colonization strategies of wood.</title>
        <authorList>
            <person name="Hori C."/>
            <person name="Ishida T."/>
            <person name="Igarashi K."/>
            <person name="Samejima M."/>
            <person name="Suzuki H."/>
            <person name="Master E."/>
            <person name="Ferreira P."/>
            <person name="Ruiz-Duenas F.J."/>
            <person name="Held B."/>
            <person name="Canessa P."/>
            <person name="Larrondo L.F."/>
            <person name="Schmoll M."/>
            <person name="Druzhinina I.S."/>
            <person name="Kubicek C.P."/>
            <person name="Gaskell J.A."/>
            <person name="Kersten P."/>
            <person name="St John F."/>
            <person name="Glasner J."/>
            <person name="Sabat G."/>
            <person name="Splinter BonDurant S."/>
            <person name="Syed K."/>
            <person name="Yadav J."/>
            <person name="Mgbeahuruike A.C."/>
            <person name="Kovalchuk A."/>
            <person name="Asiegbu F.O."/>
            <person name="Lackner G."/>
            <person name="Hoffmeister D."/>
            <person name="Rencoret J."/>
            <person name="Gutierrez A."/>
            <person name="Sun H."/>
            <person name="Lindquist E."/>
            <person name="Barry K."/>
            <person name="Riley R."/>
            <person name="Grigoriev I.V."/>
            <person name="Henrissat B."/>
            <person name="Kues U."/>
            <person name="Berka R.M."/>
            <person name="Martinez A.T."/>
            <person name="Covert S.F."/>
            <person name="Blanchette R.A."/>
            <person name="Cullen D."/>
        </authorList>
    </citation>
    <scope>NUCLEOTIDE SEQUENCE [LARGE SCALE GENOMIC DNA]</scope>
    <source>
        <strain evidence="1 2">11061_1 CR5-6</strain>
    </source>
</reference>
<evidence type="ECO:0000313" key="2">
    <source>
        <dbReference type="Proteomes" id="UP000053257"/>
    </source>
</evidence>
<sequence>MSTVSAPQIYAEQLICRGYGLPLWKPEPPRSGEHEIGDVGFLQNGRFCRLFNSMKSPDDPVNTLGVPEDFKPLVLPEHLLDENEDFLPQGPIYNKRSVQLKVSGRLSADPSGASNASASYVFNFSSTRGAVAVLGSTGTMSQVWRNWVIPAYINDNFPSWYTFALRQGYYVQPSDIIFVSGFVKASEWGIAAFASEGRSHDISFTGSAGSFVNAHFGISVKEEVSPFIEQRCGPTRASDTTATDTPSAQIPKDQCLFLSYYKQKSRGPFTSGKGVRVTAKGDAKDACGASDHRYTIPSQLQSEGSGLFARLWRKGPGKGRKSSHDSVDGGSGMTNVAEEFEHVSGPTDVSVITGYINWSHPSLEPRHS</sequence>
<accession>A0A0C3PHB5</accession>
<keyword evidence="2" id="KW-1185">Reference proteome</keyword>